<reference evidence="2" key="1">
    <citation type="journal article" date="2008" name="J. Bacteriol.">
        <title>Genome sequence of Thermofilum pendens reveals an exceptional loss of biosynthetic pathways without genome reduction.</title>
        <authorList>
            <person name="Anderson I."/>
            <person name="Rodriguez J."/>
            <person name="Susanti D."/>
            <person name="Porat I."/>
            <person name="Reich C."/>
            <person name="Ulrich L.E."/>
            <person name="Elkins J.G."/>
            <person name="Mavromatis K."/>
            <person name="Lykidis A."/>
            <person name="Kim E."/>
            <person name="Thompson L.S."/>
            <person name="Nolan M."/>
            <person name="Land M."/>
            <person name="Copeland A."/>
            <person name="Lapidus A."/>
            <person name="Lucas S."/>
            <person name="Detter C."/>
            <person name="Zhulin I.B."/>
            <person name="Olsen G.J."/>
            <person name="Whitman W."/>
            <person name="Mukhopadhyay B."/>
            <person name="Bristow J."/>
            <person name="Kyrpides N."/>
        </authorList>
    </citation>
    <scope>NUCLEOTIDE SEQUENCE [LARGE SCALE GENOMIC DNA]</scope>
    <source>
        <strain evidence="2">DSM 2475 / Hrk 5</strain>
    </source>
</reference>
<keyword evidence="2" id="KW-1185">Reference proteome</keyword>
<accession>A1RYG6</accession>
<evidence type="ECO:0000313" key="2">
    <source>
        <dbReference type="Proteomes" id="UP000000641"/>
    </source>
</evidence>
<dbReference type="Proteomes" id="UP000000641">
    <property type="component" value="Chromosome"/>
</dbReference>
<dbReference type="EMBL" id="CP000505">
    <property type="protein sequence ID" value="ABL78246.1"/>
    <property type="molecule type" value="Genomic_DNA"/>
</dbReference>
<protein>
    <submittedName>
        <fullName evidence="1">Uncharacterized protein</fullName>
    </submittedName>
</protein>
<proteinExistence type="predicted"/>
<dbReference type="HOGENOM" id="CLU_1718314_0_0_2"/>
<evidence type="ECO:0000313" key="1">
    <source>
        <dbReference type="EMBL" id="ABL78246.1"/>
    </source>
</evidence>
<dbReference type="EnsemblBacteria" id="ABL78246">
    <property type="protein sequence ID" value="ABL78246"/>
    <property type="gene ID" value="Tpen_0845"/>
</dbReference>
<dbReference type="AlphaFoldDB" id="A1RYG6"/>
<dbReference type="KEGG" id="tpe:Tpen_0845"/>
<name>A1RYG6_THEPD</name>
<gene>
    <name evidence="1" type="ordered locus">Tpen_0845</name>
</gene>
<sequence length="158" mass="17015">MSYAKLLALLGILMSVLSIALASYLLLTLEKTSRILDNALKYLGAVEKSYSVDAYSPVNVRVCLAVNSSTELSRMTCTNGTYLSGSTLLAVISKHYEVAVRSDGVRVWVESVRGEPCNGSWKVYATNGSSLSERYDLLLPVGGSSEVLVVCEAQKTPP</sequence>
<organism evidence="1 2">
    <name type="scientific">Thermofilum pendens (strain DSM 2475 / Hrk 5)</name>
    <dbReference type="NCBI Taxonomy" id="368408"/>
    <lineage>
        <taxon>Archaea</taxon>
        <taxon>Thermoproteota</taxon>
        <taxon>Thermoprotei</taxon>
        <taxon>Thermofilales</taxon>
        <taxon>Thermofilaceae</taxon>
        <taxon>Thermofilum</taxon>
    </lineage>
</organism>
<dbReference type="STRING" id="368408.Tpen_0845"/>